<keyword evidence="1" id="KW-0472">Membrane</keyword>
<reference evidence="3" key="1">
    <citation type="journal article" date="2016" name="Nature">
        <title>Genome evolution in the allotetraploid frog Xenopus laevis.</title>
        <authorList>
            <person name="Session A.M."/>
            <person name="Uno Y."/>
            <person name="Kwon T."/>
            <person name="Chapman J.A."/>
            <person name="Toyoda A."/>
            <person name="Takahashi S."/>
            <person name="Fukui A."/>
            <person name="Hikosaka A."/>
            <person name="Suzuki A."/>
            <person name="Kondo M."/>
            <person name="van Heeringen S.J."/>
            <person name="Quigley I."/>
            <person name="Heinz S."/>
            <person name="Ogino H."/>
            <person name="Ochi H."/>
            <person name="Hellsten U."/>
            <person name="Lyons J.B."/>
            <person name="Simakov O."/>
            <person name="Putnam N."/>
            <person name="Stites J."/>
            <person name="Kuroki Y."/>
            <person name="Tanaka T."/>
            <person name="Michiue T."/>
            <person name="Watanabe M."/>
            <person name="Bogdanovic O."/>
            <person name="Lister R."/>
            <person name="Georgiou G."/>
            <person name="Paranjpe S.S."/>
            <person name="van Kruijsbergen I."/>
            <person name="Shu S."/>
            <person name="Carlson J."/>
            <person name="Kinoshita T."/>
            <person name="Ohta Y."/>
            <person name="Mawaribuchi S."/>
            <person name="Jenkins J."/>
            <person name="Grimwood J."/>
            <person name="Schmutz J."/>
            <person name="Mitros T."/>
            <person name="Mozaffari S.V."/>
            <person name="Suzuki Y."/>
            <person name="Haramoto Y."/>
            <person name="Yamamoto T.S."/>
            <person name="Takagi C."/>
            <person name="Heald R."/>
            <person name="Miller K."/>
            <person name="Haudenschild C."/>
            <person name="Kitzman J."/>
            <person name="Nakayama T."/>
            <person name="Izutsu Y."/>
            <person name="Robert J."/>
            <person name="Fortriede J."/>
            <person name="Burns K."/>
            <person name="Lotay V."/>
            <person name="Karimi K."/>
            <person name="Yasuoka Y."/>
            <person name="Dichmann D.S."/>
            <person name="Flajnik M.F."/>
            <person name="Houston D.W."/>
            <person name="Shendure J."/>
            <person name="DuPasquier L."/>
            <person name="Vize P.D."/>
            <person name="Zorn A.M."/>
            <person name="Ito M."/>
            <person name="Marcotte E.M."/>
            <person name="Wallingford J.B."/>
            <person name="Ito Y."/>
            <person name="Asashima M."/>
            <person name="Ueno N."/>
            <person name="Matsuda Y."/>
            <person name="Veenstra G.J."/>
            <person name="Fujiyama A."/>
            <person name="Harland R.M."/>
            <person name="Taira M."/>
            <person name="Rokhsar D.S."/>
        </authorList>
    </citation>
    <scope>NUCLEOTIDE SEQUENCE [LARGE SCALE GENOMIC DNA]</scope>
    <source>
        <strain evidence="3">J</strain>
    </source>
</reference>
<keyword evidence="1" id="KW-0812">Transmembrane</keyword>
<name>A0A974BTI3_XENLA</name>
<accession>A0A974BTI3</accession>
<organism evidence="2 3">
    <name type="scientific">Xenopus laevis</name>
    <name type="common">African clawed frog</name>
    <dbReference type="NCBI Taxonomy" id="8355"/>
    <lineage>
        <taxon>Eukaryota</taxon>
        <taxon>Metazoa</taxon>
        <taxon>Chordata</taxon>
        <taxon>Craniata</taxon>
        <taxon>Vertebrata</taxon>
        <taxon>Euteleostomi</taxon>
        <taxon>Amphibia</taxon>
        <taxon>Batrachia</taxon>
        <taxon>Anura</taxon>
        <taxon>Pipoidea</taxon>
        <taxon>Pipidae</taxon>
        <taxon>Xenopodinae</taxon>
        <taxon>Xenopus</taxon>
        <taxon>Xenopus</taxon>
    </lineage>
</organism>
<dbReference type="EMBL" id="CM004483">
    <property type="protein sequence ID" value="OCT60580.1"/>
    <property type="molecule type" value="Genomic_DNA"/>
</dbReference>
<evidence type="ECO:0000256" key="1">
    <source>
        <dbReference type="SAM" id="Phobius"/>
    </source>
</evidence>
<evidence type="ECO:0000313" key="2">
    <source>
        <dbReference type="EMBL" id="OCT60580.1"/>
    </source>
</evidence>
<feature type="transmembrane region" description="Helical" evidence="1">
    <location>
        <begin position="26"/>
        <end position="47"/>
    </location>
</feature>
<keyword evidence="1" id="KW-1133">Transmembrane helix</keyword>
<sequence>MDASNLQGFFWSLQSSLLIAYLQPGYLDWIICWTAFLVCRLLGRAVLGKAVLVQPRQAPIPYLFHTPAAAVYSCLLS</sequence>
<gene>
    <name evidence="2" type="ORF">XELAEV_18046603mg</name>
</gene>
<protein>
    <submittedName>
        <fullName evidence="2">Uncharacterized protein</fullName>
    </submittedName>
</protein>
<evidence type="ECO:0000313" key="3">
    <source>
        <dbReference type="Proteomes" id="UP000694892"/>
    </source>
</evidence>
<dbReference type="AlphaFoldDB" id="A0A974BTI3"/>
<dbReference type="Proteomes" id="UP000694892">
    <property type="component" value="Chromosome 9_10S"/>
</dbReference>
<proteinExistence type="predicted"/>